<organism evidence="2 3">
    <name type="scientific">Anaeromyces robustus</name>
    <dbReference type="NCBI Taxonomy" id="1754192"/>
    <lineage>
        <taxon>Eukaryota</taxon>
        <taxon>Fungi</taxon>
        <taxon>Fungi incertae sedis</taxon>
        <taxon>Chytridiomycota</taxon>
        <taxon>Chytridiomycota incertae sedis</taxon>
        <taxon>Neocallimastigomycetes</taxon>
        <taxon>Neocallimastigales</taxon>
        <taxon>Neocallimastigaceae</taxon>
        <taxon>Anaeromyces</taxon>
    </lineage>
</organism>
<name>A0A1Y1X988_9FUNG</name>
<comment type="caution">
    <text evidence="2">The sequence shown here is derived from an EMBL/GenBank/DDBJ whole genome shotgun (WGS) entry which is preliminary data.</text>
</comment>
<dbReference type="AlphaFoldDB" id="A0A1Y1X988"/>
<sequence>MYNPKIDSLFKQIFGYSDNEDIAISLINAVLPDEEIINKIDFFDTRINDVYDPNRKRGLCINVYAKYDEMNYTIIIQINEAKDALERSGLITSRVFNRTILKEKIYYINFLYNNHFPGDNYYHHLFMHEFNEKNISLPFSHIVIIELKKIKKKINILDIKKSVLNGQIDREIERQLWFALLSYINTLYYESKDIDGNNNKHFKIERKRKNIQNVNENKKKNKTVIYFKDEIDEEFHKLLIKVGTIRKALNFYINFSECDKDGYVGYFDEEYLIILKAKDEEIKKLDEKIKKQDEEIKKQDEEIKKQDEEIKKRNEEINKNDEKIKKRNEEINKNDEKIKKRNEEIKKRNEEIKKRNEKINKKNKETSNLTDIKNELQRQLSEGIDKEKLKNILNKLRKRISEGINDNEYKEIENLINELSKDIDGNNNKHFKIKRKRKNIQNANENKKKNKTVIYFKDEIDEELHKLLIKVGTIRKALNFYINFSECDKDGYIGSIKEKYLGILKAKDEEIKKRDEEIKKRNEELKKRDEEIKKRDEEIKKRNEEIKKRDEKIKKRNEETSNLTDIKNELQKQLSEGTDKEKFNNIINKLQKRIREGINDNEYEEIDIIMELMEQLNERINDKENNKKIKLN</sequence>
<proteinExistence type="predicted"/>
<dbReference type="InterPro" id="IPR050903">
    <property type="entry name" value="Bact_Chemotaxis_MeTrfase"/>
</dbReference>
<feature type="coiled-coil region" evidence="1">
    <location>
        <begin position="504"/>
        <end position="626"/>
    </location>
</feature>
<protein>
    <submittedName>
        <fullName evidence="2">Uncharacterized protein</fullName>
    </submittedName>
</protein>
<accession>A0A1Y1X988</accession>
<evidence type="ECO:0000313" key="2">
    <source>
        <dbReference type="EMBL" id="ORX82323.1"/>
    </source>
</evidence>
<dbReference type="Proteomes" id="UP000193944">
    <property type="component" value="Unassembled WGS sequence"/>
</dbReference>
<evidence type="ECO:0000256" key="1">
    <source>
        <dbReference type="SAM" id="Coils"/>
    </source>
</evidence>
<keyword evidence="1" id="KW-0175">Coiled coil</keyword>
<evidence type="ECO:0000313" key="3">
    <source>
        <dbReference type="Proteomes" id="UP000193944"/>
    </source>
</evidence>
<gene>
    <name evidence="2" type="ORF">BCR32DRAFT_292716</name>
</gene>
<dbReference type="PANTHER" id="PTHR24422">
    <property type="entry name" value="CHEMOTAXIS PROTEIN METHYLTRANSFERASE"/>
    <property type="match status" value="1"/>
</dbReference>
<reference evidence="2 3" key="2">
    <citation type="submission" date="2016-08" db="EMBL/GenBank/DDBJ databases">
        <title>Pervasive Adenine N6-methylation of Active Genes in Fungi.</title>
        <authorList>
            <consortium name="DOE Joint Genome Institute"/>
            <person name="Mondo S.J."/>
            <person name="Dannebaum R.O."/>
            <person name="Kuo R.C."/>
            <person name="Labutti K."/>
            <person name="Haridas S."/>
            <person name="Kuo A."/>
            <person name="Salamov A."/>
            <person name="Ahrendt S.R."/>
            <person name="Lipzen A."/>
            <person name="Sullivan W."/>
            <person name="Andreopoulos W.B."/>
            <person name="Clum A."/>
            <person name="Lindquist E."/>
            <person name="Daum C."/>
            <person name="Ramamoorthy G.K."/>
            <person name="Gryganskyi A."/>
            <person name="Culley D."/>
            <person name="Magnuson J.K."/>
            <person name="James T.Y."/>
            <person name="O'Malley M.A."/>
            <person name="Stajich J.E."/>
            <person name="Spatafora J.W."/>
            <person name="Visel A."/>
            <person name="Grigoriev I.V."/>
        </authorList>
    </citation>
    <scope>NUCLEOTIDE SEQUENCE [LARGE SCALE GENOMIC DNA]</scope>
    <source>
        <strain evidence="2 3">S4</strain>
    </source>
</reference>
<keyword evidence="3" id="KW-1185">Reference proteome</keyword>
<dbReference type="PANTHER" id="PTHR24422:SF10">
    <property type="entry name" value="CHEMOTAXIS PROTEIN METHYLTRANSFERASE 2"/>
    <property type="match status" value="1"/>
</dbReference>
<reference evidence="2 3" key="1">
    <citation type="submission" date="2016-08" db="EMBL/GenBank/DDBJ databases">
        <title>A Parts List for Fungal Cellulosomes Revealed by Comparative Genomics.</title>
        <authorList>
            <consortium name="DOE Joint Genome Institute"/>
            <person name="Haitjema C.H."/>
            <person name="Gilmore S.P."/>
            <person name="Henske J.K."/>
            <person name="Solomon K.V."/>
            <person name="De Groot R."/>
            <person name="Kuo A."/>
            <person name="Mondo S.J."/>
            <person name="Salamov A.A."/>
            <person name="Labutti K."/>
            <person name="Zhao Z."/>
            <person name="Chiniquy J."/>
            <person name="Barry K."/>
            <person name="Brewer H.M."/>
            <person name="Purvine S.O."/>
            <person name="Wright A.T."/>
            <person name="Boxma B."/>
            <person name="Van Alen T."/>
            <person name="Hackstein J.H."/>
            <person name="Baker S.E."/>
            <person name="Grigoriev I.V."/>
            <person name="O'Malley M.A."/>
        </authorList>
    </citation>
    <scope>NUCLEOTIDE SEQUENCE [LARGE SCALE GENOMIC DNA]</scope>
    <source>
        <strain evidence="2 3">S4</strain>
    </source>
</reference>
<feature type="coiled-coil region" evidence="1">
    <location>
        <begin position="275"/>
        <end position="453"/>
    </location>
</feature>
<dbReference type="EMBL" id="MCFG01000097">
    <property type="protein sequence ID" value="ORX82323.1"/>
    <property type="molecule type" value="Genomic_DNA"/>
</dbReference>
<dbReference type="OrthoDB" id="10641622at2759"/>
<dbReference type="STRING" id="1754192.A0A1Y1X988"/>